<dbReference type="PROSITE" id="PS51257">
    <property type="entry name" value="PROKAR_LIPOPROTEIN"/>
    <property type="match status" value="1"/>
</dbReference>
<keyword evidence="7" id="KW-1185">Reference proteome</keyword>
<dbReference type="Gene3D" id="1.10.8.1040">
    <property type="match status" value="1"/>
</dbReference>
<dbReference type="SUPFAM" id="SSF109998">
    <property type="entry name" value="Triger factor/SurA peptide-binding domain-like"/>
    <property type="match status" value="1"/>
</dbReference>
<evidence type="ECO:0000256" key="1">
    <source>
        <dbReference type="ARBA" id="ARBA00000971"/>
    </source>
</evidence>
<evidence type="ECO:0000256" key="2">
    <source>
        <dbReference type="ARBA" id="ARBA00013194"/>
    </source>
</evidence>
<dbReference type="Pfam" id="PF13624">
    <property type="entry name" value="SurA_N_3"/>
    <property type="match status" value="1"/>
</dbReference>
<organism evidence="6 7">
    <name type="scientific">Sphingomonas paeninsulae</name>
    <dbReference type="NCBI Taxonomy" id="2319844"/>
    <lineage>
        <taxon>Bacteria</taxon>
        <taxon>Pseudomonadati</taxon>
        <taxon>Pseudomonadota</taxon>
        <taxon>Alphaproteobacteria</taxon>
        <taxon>Sphingomonadales</taxon>
        <taxon>Sphingomonadaceae</taxon>
        <taxon>Sphingomonas</taxon>
    </lineage>
</organism>
<dbReference type="OrthoDB" id="8204527at2"/>
<dbReference type="RefSeq" id="WP_121153802.1">
    <property type="nucleotide sequence ID" value="NZ_CP032829.1"/>
</dbReference>
<dbReference type="InterPro" id="IPR050245">
    <property type="entry name" value="PrsA_foldase"/>
</dbReference>
<dbReference type="GO" id="GO:0003755">
    <property type="term" value="F:peptidyl-prolyl cis-trans isomerase activity"/>
    <property type="evidence" value="ECO:0007669"/>
    <property type="project" value="UniProtKB-KW"/>
</dbReference>
<keyword evidence="3" id="KW-0732">Signal</keyword>
<keyword evidence="4" id="KW-0697">Rotamase</keyword>
<comment type="catalytic activity">
    <reaction evidence="1">
        <text>[protein]-peptidylproline (omega=180) = [protein]-peptidylproline (omega=0)</text>
        <dbReference type="Rhea" id="RHEA:16237"/>
        <dbReference type="Rhea" id="RHEA-COMP:10747"/>
        <dbReference type="Rhea" id="RHEA-COMP:10748"/>
        <dbReference type="ChEBI" id="CHEBI:83833"/>
        <dbReference type="ChEBI" id="CHEBI:83834"/>
        <dbReference type="EC" id="5.2.1.8"/>
    </reaction>
</comment>
<dbReference type="InterPro" id="IPR027304">
    <property type="entry name" value="Trigger_fact/SurA_dom_sf"/>
</dbReference>
<evidence type="ECO:0000313" key="6">
    <source>
        <dbReference type="EMBL" id="AYJ86974.1"/>
    </source>
</evidence>
<name>A0A494THN0_SPHPE</name>
<evidence type="ECO:0000256" key="4">
    <source>
        <dbReference type="ARBA" id="ARBA00023110"/>
    </source>
</evidence>
<protein>
    <recommendedName>
        <fullName evidence="2">peptidylprolyl isomerase</fullName>
        <ecNumber evidence="2">5.2.1.8</ecNumber>
    </recommendedName>
</protein>
<evidence type="ECO:0000256" key="3">
    <source>
        <dbReference type="ARBA" id="ARBA00022729"/>
    </source>
</evidence>
<accession>A0A494THN0</accession>
<evidence type="ECO:0000313" key="7">
    <source>
        <dbReference type="Proteomes" id="UP000276254"/>
    </source>
</evidence>
<dbReference type="Proteomes" id="UP000276254">
    <property type="component" value="Chromosome"/>
</dbReference>
<dbReference type="KEGG" id="spha:D3Y57_14780"/>
<dbReference type="EC" id="5.2.1.8" evidence="2"/>
<dbReference type="AlphaFoldDB" id="A0A494THN0"/>
<proteinExistence type="predicted"/>
<sequence length="288" mass="30550">MLKTPKDKSNDTVGRRVLWMAGISLIALATLAGCEKKTGGQVVAVVNSEEITQQELRAEAEANGAPAGTDFQKIAPAMLDRVIQRNLLADYARKQGLDRGPDYVARRRQLEQSLLATLALRKLAGTPTTPTPADVQKFIADNPTLFAGREKLTLDQVGFPTPPDPKQIKALAALGSISAVETKLKADGTPAKRGNAILDTGTVDPSVAVQMTKLANGALFDLSTGGITYISAITGRTAAVTPADTWTAPATEALNRQRMNKTVTDAIANLRKSAKIDYDAAYKPVAGK</sequence>
<dbReference type="PANTHER" id="PTHR47245">
    <property type="entry name" value="PEPTIDYLPROLYL ISOMERASE"/>
    <property type="match status" value="1"/>
</dbReference>
<reference evidence="6 7" key="1">
    <citation type="submission" date="2018-09" db="EMBL/GenBank/DDBJ databases">
        <title>Sphingomonas peninsula sp. nov., isolated from fildes peninsula, Antarctic soil.</title>
        <authorList>
            <person name="Yingchao G."/>
        </authorList>
    </citation>
    <scope>NUCLEOTIDE SEQUENCE [LARGE SCALE GENOMIC DNA]</scope>
    <source>
        <strain evidence="6 7">YZ-8</strain>
    </source>
</reference>
<dbReference type="PANTHER" id="PTHR47245:SF1">
    <property type="entry name" value="FOLDASE PROTEIN PRSA"/>
    <property type="match status" value="1"/>
</dbReference>
<gene>
    <name evidence="6" type="ORF">D3Y57_14780</name>
</gene>
<keyword evidence="5" id="KW-0413">Isomerase</keyword>
<dbReference type="EMBL" id="CP032829">
    <property type="protein sequence ID" value="AYJ86974.1"/>
    <property type="molecule type" value="Genomic_DNA"/>
</dbReference>
<evidence type="ECO:0000256" key="5">
    <source>
        <dbReference type="ARBA" id="ARBA00023235"/>
    </source>
</evidence>